<dbReference type="PROSITE" id="PS00211">
    <property type="entry name" value="ABC_TRANSPORTER_1"/>
    <property type="match status" value="1"/>
</dbReference>
<keyword evidence="3" id="KW-0547">Nucleotide-binding</keyword>
<dbReference type="FunFam" id="3.40.50.300:FF:000016">
    <property type="entry name" value="Oligopeptide ABC transporter ATP-binding component"/>
    <property type="match status" value="1"/>
</dbReference>
<dbReference type="GO" id="GO:0055085">
    <property type="term" value="P:transmembrane transport"/>
    <property type="evidence" value="ECO:0007669"/>
    <property type="project" value="UniProtKB-ARBA"/>
</dbReference>
<dbReference type="SMART" id="SM00382">
    <property type="entry name" value="AAA"/>
    <property type="match status" value="1"/>
</dbReference>
<evidence type="ECO:0000256" key="2">
    <source>
        <dbReference type="ARBA" id="ARBA00022448"/>
    </source>
</evidence>
<protein>
    <submittedName>
        <fullName evidence="6">ATP-binding cassette domain-containing protein</fullName>
    </submittedName>
</protein>
<evidence type="ECO:0000256" key="3">
    <source>
        <dbReference type="ARBA" id="ARBA00022741"/>
    </source>
</evidence>
<dbReference type="RefSeq" id="WP_256304590.1">
    <property type="nucleotide sequence ID" value="NZ_JANFYS010000030.1"/>
</dbReference>
<dbReference type="InterPro" id="IPR013563">
    <property type="entry name" value="Oligopep_ABC_C"/>
</dbReference>
<feature type="domain" description="ABC transporter" evidence="5">
    <location>
        <begin position="20"/>
        <end position="266"/>
    </location>
</feature>
<dbReference type="PANTHER" id="PTHR43776">
    <property type="entry name" value="TRANSPORT ATP-BINDING PROTEIN"/>
    <property type="match status" value="1"/>
</dbReference>
<comment type="similarity">
    <text evidence="1">Belongs to the ABC transporter superfamily.</text>
</comment>
<dbReference type="CDD" id="cd03257">
    <property type="entry name" value="ABC_NikE_OppD_transporters"/>
    <property type="match status" value="1"/>
</dbReference>
<dbReference type="EMBL" id="JANFYS010000030">
    <property type="protein sequence ID" value="MCQ4771409.1"/>
    <property type="molecule type" value="Genomic_DNA"/>
</dbReference>
<dbReference type="AlphaFoldDB" id="A0AAW5JVQ2"/>
<dbReference type="GO" id="GO:0016887">
    <property type="term" value="F:ATP hydrolysis activity"/>
    <property type="evidence" value="ECO:0007669"/>
    <property type="project" value="InterPro"/>
</dbReference>
<evidence type="ECO:0000256" key="4">
    <source>
        <dbReference type="ARBA" id="ARBA00022840"/>
    </source>
</evidence>
<dbReference type="PROSITE" id="PS50893">
    <property type="entry name" value="ABC_TRANSPORTER_2"/>
    <property type="match status" value="1"/>
</dbReference>
<dbReference type="GO" id="GO:0005524">
    <property type="term" value="F:ATP binding"/>
    <property type="evidence" value="ECO:0007669"/>
    <property type="project" value="UniProtKB-KW"/>
</dbReference>
<comment type="caution">
    <text evidence="6">The sequence shown here is derived from an EMBL/GenBank/DDBJ whole genome shotgun (WGS) entry which is preliminary data.</text>
</comment>
<dbReference type="InterPro" id="IPR003439">
    <property type="entry name" value="ABC_transporter-like_ATP-bd"/>
</dbReference>
<dbReference type="Pfam" id="PF00005">
    <property type="entry name" value="ABC_tran"/>
    <property type="match status" value="1"/>
</dbReference>
<dbReference type="NCBIfam" id="TIGR01727">
    <property type="entry name" value="oligo_HPY"/>
    <property type="match status" value="1"/>
</dbReference>
<dbReference type="Gene3D" id="3.40.50.300">
    <property type="entry name" value="P-loop containing nucleotide triphosphate hydrolases"/>
    <property type="match status" value="1"/>
</dbReference>
<dbReference type="Pfam" id="PF08352">
    <property type="entry name" value="oligo_HPY"/>
    <property type="match status" value="1"/>
</dbReference>
<dbReference type="PANTHER" id="PTHR43776:SF7">
    <property type="entry name" value="D,D-DIPEPTIDE TRANSPORT ATP-BINDING PROTEIN DDPF-RELATED"/>
    <property type="match status" value="1"/>
</dbReference>
<keyword evidence="4 6" id="KW-0067">ATP-binding</keyword>
<gene>
    <name evidence="6" type="ORF">NE579_13245</name>
</gene>
<name>A0AAW5JVQ2_9FIRM</name>
<organism evidence="6 7">
    <name type="scientific">Intestinimonas massiliensis</name>
    <name type="common">ex Afouda et al. 2020</name>
    <dbReference type="NCBI Taxonomy" id="1673721"/>
    <lineage>
        <taxon>Bacteria</taxon>
        <taxon>Bacillati</taxon>
        <taxon>Bacillota</taxon>
        <taxon>Clostridia</taxon>
        <taxon>Eubacteriales</taxon>
        <taxon>Intestinimonas</taxon>
    </lineage>
</organism>
<dbReference type="InterPro" id="IPR017871">
    <property type="entry name" value="ABC_transporter-like_CS"/>
</dbReference>
<sequence>MSESKEVLLQMRGVKTFFPVRSGFFNKVTDHVQAVNDVDLDIYRGETLGLVGESGCGKTTLGKSIIQLVKATDGTMMYDFGPHHGGKKDLRHLSKEEEQVLHRRIQIVFQDPYSSLNPSFTIYQSLADPLKHFGVTNKKNQRALIADILEAVNMRPEYMDRYPHEFSGGQRQRIGIARALLVHPEMVVCDEAVSALDVSIQAQVLNLLMQLKEERHLTYIFITHNLSVVEYISDRIAVMYLGRIVELSTTEQIFDHTMHPYTEALLSAIPVVDPDNKRSRIVLEGDVPNPVHPPEGCHFHPRCKKCMEICKHQKPVLKRHIIDGEEHFCACHLYDDTSAAAPAKKEKGAVPCG</sequence>
<keyword evidence="2" id="KW-0813">Transport</keyword>
<evidence type="ECO:0000256" key="1">
    <source>
        <dbReference type="ARBA" id="ARBA00005417"/>
    </source>
</evidence>
<evidence type="ECO:0000313" key="7">
    <source>
        <dbReference type="Proteomes" id="UP001204562"/>
    </source>
</evidence>
<dbReference type="InterPro" id="IPR027417">
    <property type="entry name" value="P-loop_NTPase"/>
</dbReference>
<dbReference type="GO" id="GO:0015833">
    <property type="term" value="P:peptide transport"/>
    <property type="evidence" value="ECO:0007669"/>
    <property type="project" value="InterPro"/>
</dbReference>
<accession>A0AAW5JVQ2</accession>
<dbReference type="InterPro" id="IPR003593">
    <property type="entry name" value="AAA+_ATPase"/>
</dbReference>
<dbReference type="SUPFAM" id="SSF52540">
    <property type="entry name" value="P-loop containing nucleoside triphosphate hydrolases"/>
    <property type="match status" value="1"/>
</dbReference>
<evidence type="ECO:0000313" key="6">
    <source>
        <dbReference type="EMBL" id="MCQ4771409.1"/>
    </source>
</evidence>
<proteinExistence type="inferred from homology"/>
<reference evidence="6" key="1">
    <citation type="submission" date="2022-06" db="EMBL/GenBank/DDBJ databases">
        <title>Isolation of gut microbiota from human fecal samples.</title>
        <authorList>
            <person name="Pamer E.G."/>
            <person name="Barat B."/>
            <person name="Waligurski E."/>
            <person name="Medina S."/>
            <person name="Paddock L."/>
            <person name="Mostad J."/>
        </authorList>
    </citation>
    <scope>NUCLEOTIDE SEQUENCE</scope>
    <source>
        <strain evidence="6">DFI.9.91</strain>
    </source>
</reference>
<dbReference type="InterPro" id="IPR050319">
    <property type="entry name" value="ABC_transp_ATP-bind"/>
</dbReference>
<evidence type="ECO:0000259" key="5">
    <source>
        <dbReference type="PROSITE" id="PS50893"/>
    </source>
</evidence>
<dbReference type="Proteomes" id="UP001204562">
    <property type="component" value="Unassembled WGS sequence"/>
</dbReference>